<keyword evidence="1" id="KW-0560">Oxidoreductase</keyword>
<evidence type="ECO:0000256" key="2">
    <source>
        <dbReference type="ARBA" id="ARBA00038157"/>
    </source>
</evidence>
<dbReference type="InterPro" id="IPR023210">
    <property type="entry name" value="NADP_OxRdtase_dom"/>
</dbReference>
<organism evidence="5">
    <name type="scientific">Grosmannia clavigera (strain kw1407 / UAMH 11150)</name>
    <name type="common">Blue stain fungus</name>
    <name type="synonym">Graphiocladiella clavigera</name>
    <dbReference type="NCBI Taxonomy" id="655863"/>
    <lineage>
        <taxon>Eukaryota</taxon>
        <taxon>Fungi</taxon>
        <taxon>Dikarya</taxon>
        <taxon>Ascomycota</taxon>
        <taxon>Pezizomycotina</taxon>
        <taxon>Sordariomycetes</taxon>
        <taxon>Sordariomycetidae</taxon>
        <taxon>Ophiostomatales</taxon>
        <taxon>Ophiostomataceae</taxon>
        <taxon>Leptographium</taxon>
    </lineage>
</organism>
<evidence type="ECO:0000256" key="1">
    <source>
        <dbReference type="ARBA" id="ARBA00023002"/>
    </source>
</evidence>
<dbReference type="STRING" id="655863.F0XAX9"/>
<evidence type="ECO:0000259" key="3">
    <source>
        <dbReference type="Pfam" id="PF00248"/>
    </source>
</evidence>
<evidence type="ECO:0000313" key="5">
    <source>
        <dbReference type="Proteomes" id="UP000007796"/>
    </source>
</evidence>
<gene>
    <name evidence="4" type="ORF">CMQ_1793</name>
</gene>
<keyword evidence="5" id="KW-1185">Reference proteome</keyword>
<evidence type="ECO:0000313" key="4">
    <source>
        <dbReference type="EMBL" id="EFX05157.1"/>
    </source>
</evidence>
<dbReference type="InterPro" id="IPR036812">
    <property type="entry name" value="NAD(P)_OxRdtase_dom_sf"/>
</dbReference>
<proteinExistence type="inferred from homology"/>
<dbReference type="AlphaFoldDB" id="F0XAX9"/>
<feature type="domain" description="NADP-dependent oxidoreductase" evidence="3">
    <location>
        <begin position="31"/>
        <end position="344"/>
    </location>
</feature>
<name>F0XAX9_GROCL</name>
<accession>F0XAX9</accession>
<dbReference type="GO" id="GO:0016491">
    <property type="term" value="F:oxidoreductase activity"/>
    <property type="evidence" value="ECO:0007669"/>
    <property type="project" value="UniProtKB-KW"/>
</dbReference>
<dbReference type="InParanoid" id="F0XAX9"/>
<dbReference type="Pfam" id="PF00248">
    <property type="entry name" value="Aldo_ket_red"/>
    <property type="match status" value="1"/>
</dbReference>
<dbReference type="RefSeq" id="XP_014174639.1">
    <property type="nucleotide sequence ID" value="XM_014319164.1"/>
</dbReference>
<sequence length="385" mass="42189">MSLFNQAPPPPTTPLGRLRILSTTAGIRVSPLQLGAMSIGEAWKDFLGVMDKKASFALLDAFVEAGGNMIDTANVYQDGQSEMWIGEWMAARQNRHRIVLATKFSNDFQYVTAGKGNAANSGGNSRRSIRTSLAASLEKLQTDFVDVLYLHFWDYTTSIPEVMDTLHALVQEGKVLYLGVSDTPAWIVAAANTYAQDHGRTPFSIYQGRWNVLVRDMEREILPLCRHFGMAIAPWDALGSGKFQSRAAIAARHAQGETLRISMVPGGSAGAQSVEEESISAALEQVASEHGIASVTAVALAYVMTKAPRVFPIIGGRKIEHLHDNIQSLSISLTDKQLAFLESVKPFDFGFPHNFIGQDPNGTNEQPRPLARAAHVDFRQPLLRR</sequence>
<dbReference type="HOGENOM" id="CLU_023205_2_2_1"/>
<dbReference type="Gene3D" id="3.20.20.100">
    <property type="entry name" value="NADP-dependent oxidoreductase domain"/>
    <property type="match status" value="1"/>
</dbReference>
<dbReference type="PANTHER" id="PTHR43364">
    <property type="entry name" value="NADH-SPECIFIC METHYLGLYOXAL REDUCTASE-RELATED"/>
    <property type="match status" value="1"/>
</dbReference>
<dbReference type="Proteomes" id="UP000007796">
    <property type="component" value="Unassembled WGS sequence"/>
</dbReference>
<dbReference type="eggNOG" id="KOG1575">
    <property type="taxonomic scope" value="Eukaryota"/>
</dbReference>
<reference evidence="4 5" key="1">
    <citation type="journal article" date="2011" name="Proc. Natl. Acad. Sci. U.S.A.">
        <title>Genome and transcriptome analyses of the mountain pine beetle-fungal symbiont Grosmannia clavigera, a lodgepole pine pathogen.</title>
        <authorList>
            <person name="DiGuistini S."/>
            <person name="Wang Y."/>
            <person name="Liao N.Y."/>
            <person name="Taylor G."/>
            <person name="Tanguay P."/>
            <person name="Feau N."/>
            <person name="Henrissat B."/>
            <person name="Chan S.K."/>
            <person name="Hesse-Orce U."/>
            <person name="Alamouti S.M."/>
            <person name="Tsui C.K.M."/>
            <person name="Docking R.T."/>
            <person name="Levasseur A."/>
            <person name="Haridas S."/>
            <person name="Robertson G."/>
            <person name="Birol I."/>
            <person name="Holt R.A."/>
            <person name="Marra M.A."/>
            <person name="Hamelin R.C."/>
            <person name="Hirst M."/>
            <person name="Jones S.J.M."/>
            <person name="Bohlmann J."/>
            <person name="Breuil C."/>
        </authorList>
    </citation>
    <scope>NUCLEOTIDE SEQUENCE [LARGE SCALE GENOMIC DNA]</scope>
    <source>
        <strain evidence="5">kw1407 / UAMH 11150</strain>
    </source>
</reference>
<dbReference type="FunCoup" id="F0XAX9">
    <property type="interactions" value="45"/>
</dbReference>
<dbReference type="PANTHER" id="PTHR43364:SF2">
    <property type="entry name" value="ARYL-ALCOHOL DEHYDROGENASE AAD10-RELATED"/>
    <property type="match status" value="1"/>
</dbReference>
<comment type="similarity">
    <text evidence="2">Belongs to the aldo/keto reductase family. Aldo/keto reductase 2 subfamily.</text>
</comment>
<dbReference type="SUPFAM" id="SSF51430">
    <property type="entry name" value="NAD(P)-linked oxidoreductase"/>
    <property type="match status" value="1"/>
</dbReference>
<dbReference type="OrthoDB" id="48988at2759"/>
<dbReference type="GeneID" id="25974710"/>
<protein>
    <submittedName>
        <fullName evidence="4">Aryl-alcohol dehydrogenase</fullName>
    </submittedName>
</protein>
<dbReference type="InterPro" id="IPR050523">
    <property type="entry name" value="AKR_Detox_Biosynth"/>
</dbReference>
<dbReference type="EMBL" id="GL629747">
    <property type="protein sequence ID" value="EFX05157.1"/>
    <property type="molecule type" value="Genomic_DNA"/>
</dbReference>